<feature type="compositionally biased region" description="Pro residues" evidence="1">
    <location>
        <begin position="1213"/>
        <end position="1225"/>
    </location>
</feature>
<keyword evidence="4" id="KW-1185">Reference proteome</keyword>
<sequence length="1956" mass="213262">LNDDEDPELATVPDPSTNPFSPGGTASASNPANVMSLTQSDLVLMMRQMMEVTQAASTAAQAALAATKDAGKSGLAGADMARLLPKPDVFKPANREAEHGEWSAWLWTLKQYLGALDVAFTDELTFIERNPTRDLSAEPYASLESERRSKQLFALLSSLIKGRGLQIIQRIPVQNGFEALRQLVQLYQPASKTRSLGILSALTTMGHFRAGEPLLPQVLDMERIMDEYERGSSKKLDDDFKSSIFLRSVSNNMRNHLATVLNEDVTYSALRETALHFERMNTKWDSKNLFAGDSLFSKSRSSNDGPVPMEIDALQRKGKGKGDKGGNWNQQQEGGSWNQQQKGGKWNQQQKGGNWNRVHQVQGAGSDAASTSVPSTVGPSASQVSQPANVHRVQLDPVVEVDMTEEELSIQYFDVPASVRAVRRESPGEARFDGGHAFQGLLEFGDLVKVLGLNPHGYPKLPNLQPVPAAEHYDMANTDDDGQWTTCYDDAVDLRGAASEPSIDSPNRALPDLEEAIESLNATTTVRDLCAVKRDRSSGETSPASAPSEAVDIEVVVDSGADASCLPMSWAQIGKSGGADKQWYRAAQGNRIAGRETRTATIEIAGVRFREQWLLSTVTQPLFCVGKLMKKNGWDFVHDRDKVPHLTSPDGNVRAPMFYKNYSLHAKGFIRGVAAGETQAEAAVRALEISGPWLELSDEFHEVAPLVYARCDVTDSFIDCSTGLSVPHLSLGVQYRTTLVSDGTAWNVVELNQDLSLLDQPEAEFEPKEPRQVITIVSCDKVDIDVLFNQRAASPTADDDANMSEKDLAEVPHDFLDEIFDDINEGRLFDEAGEPRFDPPGDQSAAAPSRGHIVVDGVELHEGCNLKTLRAACTALGIGRSGGKATVLSRIASHLDKLRLLEKHQVEHDSIALEGEPRQQAPVAAPTPEQIKLHQLNHIPYQAWCEHCIKYQTRADKHIKARPETRQCSVCSFDYCFTERPHGECGEKLICLIAKDSHTSACAAIPTPAKGGPIAFKFLVAELCKFIGFCGHSEVTLRSDGEPTCRALQQGVKDLRDKLKLTTHLEQTEKGDHQGNPAEQTVNQVRQLAGTLLSQLEEETGYARTESHSAFELITGRPYLGGFLISSRSVRRLPKQFDAAFLSCTYDMPWTQASFLAGQSGQVRRQKSTDQGPERDPDPVVPEVVVNEGPQAMPYPGYVVPDNTPLIELLPPPPLMRTPEPPTPSNPSAVTPAHMLPSLTPVPPETASPVPMFVDPSANAGGDESTAAGGDATAAASSTERLPPSGVVRARFGCEGPDLWPENMHIWTPRGVETPGGWYNDFTNEMKAAVGVELLPESPALFRLPASAGGGYVHVDDMLCGGVTERLEQHLASKFKISSEWLREVGDEVCFLKRRHLLVSPELLVIEPNVKYIDKLLEVTGLSRGNHRSKGTPFPTGPLPTEQASDKPLDSATSTRFRSAVGILMYMSSDLVACQYGIRYLSTYAHAPTEGAWKLLRHLTSYISVHRSHCIGLSKPELGKGLIQDKSSAENISLLEVLSDSDWSGCKRTRKSVSSCAILWDNMLLYSHSKTQKVVSLSSAESEYHSLISAAADGLFLSACIRFLMPEVTLEQVCLVDNMAARALACRQGVGKLRHISGKLLWLQQLTKDEVLHVAPVATAVNASDIGTKPLKADRVNRLLGMLGIRNSDDDYSLVGESQLLEHRERMQISRIVKQGPLSAQQVIQVLAMLLQVDRVTGAESEPNTQNSSEDALGQNGNAPDDNLGLLEHILEWVMYGFFLVRDFAIEYPTTMILALQICVLCMLCFTLCRRGRVHQLRQQADDQPSTVPTVAVHVKVEGSTVTIGNPEPAETPSNPVGSLQANASASSSAAASSAAAHADDHDVRSFRAVPVASPAPEPAARPTANHAVWVTKAKGRSFHQKRSCGTLGNAKSLEQITKSEAIRRGLKPCKVCYGH</sequence>
<dbReference type="EMBL" id="CAJNJA010012073">
    <property type="protein sequence ID" value="CAE7287703.1"/>
    <property type="molecule type" value="Genomic_DNA"/>
</dbReference>
<feature type="region of interest" description="Disordered" evidence="1">
    <location>
        <begin position="1841"/>
        <end position="1863"/>
    </location>
</feature>
<keyword evidence="2" id="KW-0812">Transmembrane</keyword>
<keyword evidence="2" id="KW-1133">Transmembrane helix</keyword>
<evidence type="ECO:0000313" key="3">
    <source>
        <dbReference type="EMBL" id="CAE7287703.1"/>
    </source>
</evidence>
<reference evidence="3" key="1">
    <citation type="submission" date="2021-02" db="EMBL/GenBank/DDBJ databases">
        <authorList>
            <person name="Dougan E. K."/>
            <person name="Rhodes N."/>
            <person name="Thang M."/>
            <person name="Chan C."/>
        </authorList>
    </citation>
    <scope>NUCLEOTIDE SEQUENCE</scope>
</reference>
<evidence type="ECO:0000256" key="1">
    <source>
        <dbReference type="SAM" id="MobiDB-lite"/>
    </source>
</evidence>
<feature type="compositionally biased region" description="Low complexity" evidence="1">
    <location>
        <begin position="326"/>
        <end position="356"/>
    </location>
</feature>
<feature type="region of interest" description="Disordered" evidence="1">
    <location>
        <begin position="1159"/>
        <end position="1181"/>
    </location>
</feature>
<dbReference type="PANTHER" id="PTHR11439:SF467">
    <property type="entry name" value="INTEGRASE CATALYTIC DOMAIN-CONTAINING PROTEIN"/>
    <property type="match status" value="1"/>
</dbReference>
<feature type="region of interest" description="Disordered" evidence="1">
    <location>
        <begin position="1"/>
        <end position="32"/>
    </location>
</feature>
<feature type="region of interest" description="Disordered" evidence="1">
    <location>
        <begin position="316"/>
        <end position="389"/>
    </location>
</feature>
<feature type="compositionally biased region" description="Polar residues" evidence="1">
    <location>
        <begin position="368"/>
        <end position="388"/>
    </location>
</feature>
<dbReference type="Proteomes" id="UP000601435">
    <property type="component" value="Unassembled WGS sequence"/>
</dbReference>
<feature type="region of interest" description="Disordered" evidence="1">
    <location>
        <begin position="1738"/>
        <end position="1757"/>
    </location>
</feature>
<evidence type="ECO:0000313" key="4">
    <source>
        <dbReference type="Proteomes" id="UP000601435"/>
    </source>
</evidence>
<feature type="compositionally biased region" description="Polar residues" evidence="1">
    <location>
        <begin position="14"/>
        <end position="32"/>
    </location>
</feature>
<dbReference type="OrthoDB" id="433381at2759"/>
<feature type="compositionally biased region" description="Polar residues" evidence="1">
    <location>
        <begin position="1742"/>
        <end position="1757"/>
    </location>
</feature>
<evidence type="ECO:0000256" key="2">
    <source>
        <dbReference type="SAM" id="Phobius"/>
    </source>
</evidence>
<dbReference type="PANTHER" id="PTHR11439">
    <property type="entry name" value="GAG-POL-RELATED RETROTRANSPOSON"/>
    <property type="match status" value="1"/>
</dbReference>
<dbReference type="CDD" id="cd09272">
    <property type="entry name" value="RNase_HI_RT_Ty1"/>
    <property type="match status" value="1"/>
</dbReference>
<gene>
    <name evidence="3" type="primary">RE2</name>
    <name evidence="3" type="ORF">SNEC2469_LOCUS7035</name>
</gene>
<feature type="region of interest" description="Disordered" evidence="1">
    <location>
        <begin position="1213"/>
        <end position="1235"/>
    </location>
</feature>
<feature type="compositionally biased region" description="Polar residues" evidence="1">
    <location>
        <begin position="1852"/>
        <end position="1861"/>
    </location>
</feature>
<comment type="caution">
    <text evidence="3">The sequence shown here is derived from an EMBL/GenBank/DDBJ whole genome shotgun (WGS) entry which is preliminary data.</text>
</comment>
<proteinExistence type="predicted"/>
<feature type="transmembrane region" description="Helical" evidence="2">
    <location>
        <begin position="1788"/>
        <end position="1809"/>
    </location>
</feature>
<feature type="non-terminal residue" evidence="3">
    <location>
        <position position="1"/>
    </location>
</feature>
<organism evidence="3 4">
    <name type="scientific">Symbiodinium necroappetens</name>
    <dbReference type="NCBI Taxonomy" id="1628268"/>
    <lineage>
        <taxon>Eukaryota</taxon>
        <taxon>Sar</taxon>
        <taxon>Alveolata</taxon>
        <taxon>Dinophyceae</taxon>
        <taxon>Suessiales</taxon>
        <taxon>Symbiodiniaceae</taxon>
        <taxon>Symbiodinium</taxon>
    </lineage>
</organism>
<accession>A0A812NAK7</accession>
<keyword evidence="2" id="KW-0472">Membrane</keyword>
<feature type="region of interest" description="Disordered" evidence="1">
    <location>
        <begin position="1427"/>
        <end position="1451"/>
    </location>
</feature>
<protein>
    <submittedName>
        <fullName evidence="3">RE2 protein</fullName>
    </submittedName>
</protein>
<feature type="region of interest" description="Disordered" evidence="1">
    <location>
        <begin position="1255"/>
        <end position="1282"/>
    </location>
</feature>
<name>A0A812NAK7_9DINO</name>
<feature type="compositionally biased region" description="Low complexity" evidence="1">
    <location>
        <begin position="1260"/>
        <end position="1280"/>
    </location>
</feature>